<dbReference type="GO" id="GO:0005524">
    <property type="term" value="F:ATP binding"/>
    <property type="evidence" value="ECO:0007669"/>
    <property type="project" value="UniProtKB-UniRule"/>
</dbReference>
<keyword evidence="2 8" id="KW-0436">Ligase</keyword>
<evidence type="ECO:0000256" key="4">
    <source>
        <dbReference type="ARBA" id="ARBA00022840"/>
    </source>
</evidence>
<dbReference type="AlphaFoldDB" id="A0A2H0UQT6"/>
<feature type="domain" description="Aminoacyl-tRNA synthetase class Ia" evidence="9">
    <location>
        <begin position="407"/>
        <end position="618"/>
    </location>
</feature>
<dbReference type="Gene3D" id="3.40.50.620">
    <property type="entry name" value="HUPs"/>
    <property type="match status" value="2"/>
</dbReference>
<dbReference type="InterPro" id="IPR002300">
    <property type="entry name" value="aa-tRNA-synth_Ia"/>
</dbReference>
<dbReference type="PANTHER" id="PTHR43740:SF2">
    <property type="entry name" value="LEUCINE--TRNA LIGASE, MITOCHONDRIAL"/>
    <property type="match status" value="1"/>
</dbReference>
<dbReference type="PANTHER" id="PTHR43740">
    <property type="entry name" value="LEUCYL-TRNA SYNTHETASE"/>
    <property type="match status" value="1"/>
</dbReference>
<dbReference type="SUPFAM" id="SSF52374">
    <property type="entry name" value="Nucleotidylyl transferase"/>
    <property type="match status" value="1"/>
</dbReference>
<comment type="caution">
    <text evidence="8">Lacks conserved residue(s) required for the propagation of feature annotation.</text>
</comment>
<dbReference type="EC" id="6.1.1.4" evidence="8"/>
<evidence type="ECO:0000256" key="1">
    <source>
        <dbReference type="ARBA" id="ARBA00005594"/>
    </source>
</evidence>
<dbReference type="EMBL" id="PFBB01000002">
    <property type="protein sequence ID" value="PIR88812.1"/>
    <property type="molecule type" value="Genomic_DNA"/>
</dbReference>
<dbReference type="InterPro" id="IPR014729">
    <property type="entry name" value="Rossmann-like_a/b/a_fold"/>
</dbReference>
<proteinExistence type="inferred from homology"/>
<dbReference type="PRINTS" id="PR00985">
    <property type="entry name" value="TRNASYNTHLEU"/>
</dbReference>
<dbReference type="FunFam" id="1.10.730.10:FF:000002">
    <property type="entry name" value="Leucine--tRNA ligase"/>
    <property type="match status" value="1"/>
</dbReference>
<evidence type="ECO:0000256" key="3">
    <source>
        <dbReference type="ARBA" id="ARBA00022741"/>
    </source>
</evidence>
<evidence type="ECO:0000256" key="6">
    <source>
        <dbReference type="ARBA" id="ARBA00023146"/>
    </source>
</evidence>
<dbReference type="InterPro" id="IPR009080">
    <property type="entry name" value="tRNAsynth_Ia_anticodon-bd"/>
</dbReference>
<dbReference type="InterPro" id="IPR013155">
    <property type="entry name" value="M/V/L/I-tRNA-synth_anticd-bd"/>
</dbReference>
<comment type="caution">
    <text evidence="12">The sequence shown here is derived from an EMBL/GenBank/DDBJ whole genome shotgun (WGS) entry which is preliminary data.</text>
</comment>
<keyword evidence="8" id="KW-0963">Cytoplasm</keyword>
<dbReference type="GO" id="GO:0006429">
    <property type="term" value="P:leucyl-tRNA aminoacylation"/>
    <property type="evidence" value="ECO:0007669"/>
    <property type="project" value="UniProtKB-UniRule"/>
</dbReference>
<dbReference type="NCBIfam" id="TIGR00396">
    <property type="entry name" value="leuS_bact"/>
    <property type="match status" value="1"/>
</dbReference>
<keyword evidence="4 8" id="KW-0067">ATP-binding</keyword>
<dbReference type="FunFam" id="3.40.50.620:FF:000003">
    <property type="entry name" value="Leucine--tRNA ligase"/>
    <property type="match status" value="1"/>
</dbReference>
<evidence type="ECO:0000256" key="2">
    <source>
        <dbReference type="ARBA" id="ARBA00022598"/>
    </source>
</evidence>
<dbReference type="Gene3D" id="3.10.20.590">
    <property type="match status" value="1"/>
</dbReference>
<protein>
    <recommendedName>
        <fullName evidence="8">Leucine--tRNA ligase</fullName>
        <ecNumber evidence="8">6.1.1.4</ecNumber>
    </recommendedName>
    <alternativeName>
        <fullName evidence="8">Leucyl-tRNA synthetase</fullName>
        <shortName evidence="8">LeuRS</shortName>
    </alternativeName>
</protein>
<dbReference type="InterPro" id="IPR025709">
    <property type="entry name" value="Leu_tRNA-synth_edit"/>
</dbReference>
<evidence type="ECO:0000313" key="12">
    <source>
        <dbReference type="EMBL" id="PIR88812.1"/>
    </source>
</evidence>
<dbReference type="GO" id="GO:0005829">
    <property type="term" value="C:cytosol"/>
    <property type="evidence" value="ECO:0007669"/>
    <property type="project" value="TreeGrafter"/>
</dbReference>
<evidence type="ECO:0000256" key="5">
    <source>
        <dbReference type="ARBA" id="ARBA00022917"/>
    </source>
</evidence>
<dbReference type="InterPro" id="IPR009008">
    <property type="entry name" value="Val/Leu/Ile-tRNA-synth_edit"/>
</dbReference>
<dbReference type="InterPro" id="IPR002302">
    <property type="entry name" value="Leu-tRNA-ligase"/>
</dbReference>
<feature type="domain" description="Leucyl-tRNA synthetase editing" evidence="11">
    <location>
        <begin position="218"/>
        <end position="397"/>
    </location>
</feature>
<dbReference type="GO" id="GO:0004823">
    <property type="term" value="F:leucine-tRNA ligase activity"/>
    <property type="evidence" value="ECO:0007669"/>
    <property type="project" value="UniProtKB-UniRule"/>
</dbReference>
<keyword evidence="6 8" id="KW-0030">Aminoacyl-tRNA synthetase</keyword>
<dbReference type="SUPFAM" id="SSF47323">
    <property type="entry name" value="Anticodon-binding domain of a subclass of class I aminoacyl-tRNA synthetases"/>
    <property type="match status" value="1"/>
</dbReference>
<dbReference type="CDD" id="cd07958">
    <property type="entry name" value="Anticodon_Ia_Leu_BEm"/>
    <property type="match status" value="1"/>
</dbReference>
<evidence type="ECO:0000259" key="10">
    <source>
        <dbReference type="Pfam" id="PF08264"/>
    </source>
</evidence>
<evidence type="ECO:0000259" key="9">
    <source>
        <dbReference type="Pfam" id="PF00133"/>
    </source>
</evidence>
<feature type="binding site" evidence="8">
    <location>
        <position position="594"/>
    </location>
    <ligand>
        <name>ATP</name>
        <dbReference type="ChEBI" id="CHEBI:30616"/>
    </ligand>
</feature>
<gene>
    <name evidence="8" type="primary">leuS</name>
    <name evidence="12" type="ORF">COU09_00040</name>
</gene>
<reference evidence="13" key="1">
    <citation type="submission" date="2017-09" db="EMBL/GenBank/DDBJ databases">
        <title>Depth-based differentiation of microbial function through sediment-hosted aquifers and enrichment of novel symbionts in the deep terrestrial subsurface.</title>
        <authorList>
            <person name="Probst A.J."/>
            <person name="Ladd B."/>
            <person name="Jarett J.K."/>
            <person name="Geller-Mcgrath D.E."/>
            <person name="Sieber C.M.K."/>
            <person name="Emerson J.B."/>
            <person name="Anantharaman K."/>
            <person name="Thomas B.C."/>
            <person name="Malmstrom R."/>
            <person name="Stieglmeier M."/>
            <person name="Klingl A."/>
            <person name="Woyke T."/>
            <person name="Ryan C.M."/>
            <person name="Banfield J.F."/>
        </authorList>
    </citation>
    <scope>NUCLEOTIDE SEQUENCE [LARGE SCALE GENOMIC DNA]</scope>
</reference>
<dbReference type="CDD" id="cd00812">
    <property type="entry name" value="LeuRS_core"/>
    <property type="match status" value="1"/>
</dbReference>
<organism evidence="12 13">
    <name type="scientific">Candidatus Harrisonbacteria bacterium CG10_big_fil_rev_8_21_14_0_10_44_23</name>
    <dbReference type="NCBI Taxonomy" id="1974585"/>
    <lineage>
        <taxon>Bacteria</taxon>
        <taxon>Candidatus Harrisoniibacteriota</taxon>
    </lineage>
</organism>
<evidence type="ECO:0000256" key="7">
    <source>
        <dbReference type="ARBA" id="ARBA00047469"/>
    </source>
</evidence>
<dbReference type="Pfam" id="PF00133">
    <property type="entry name" value="tRNA-synt_1"/>
    <property type="match status" value="2"/>
</dbReference>
<feature type="domain" description="Methionyl/Valyl/Leucyl/Isoleucyl-tRNA synthetase anticodon-binding" evidence="10">
    <location>
        <begin position="660"/>
        <end position="772"/>
    </location>
</feature>
<sequence length="809" mass="93091">MEKYNPKEIEAKWQRKWEQEKTYEAKNKGKKWYSLFEFPYPSGAGLHTGHIRSNTAMDIISRKRRMEGYEVLYPIGWDAFGLPTENYAIKTGISPQQATEENLKTFKRQLKSLGFSFDWSREVNTTDPAYYKWTQWIFLKFFEHGLAYKHKTQINWCPSCKIGLANEEVVAGKCERCGAEVVKKEKEQWMLKITAYADKLLAGLDELDFLPEIKLQQKNWIGRSEGAEIDFPVKDREEKIKVFTTRPDTLFGATYMVLAPEHPLLMNHELGIGNYDEVQEYIKNARGKTEIERTSDGREKTGVELKGVKAINPVNLEEIPIFIADYVLTGYGTGAIMAVPAHDERDFEFAKKFGLEIREVISGGKEGECFSGEGELVSSGEFTGMGSRDAGEKITKSFGQEKVQYKLRDWVFSRQRYWGEPIPLVFCERCAERIKNQESRIKNEGEKQNPGWIAVPDDELPVELPKVENYQPRDDGESPLASIEEWVNVSCPKCKAPAKRETDTMPNWAGSSWYFLRYIDPKNDEELASKKLMKHWLPVDWYNGGVEHVTLHLLYSRFWNQFLYDIKVVPVSEPYKKRTKHGMILAEGGVKMSKSKGNVVNPDPIVEEFGADSLRLYEMFMGPFDQALVWDRRGIFGTARFLERAWRAGSEYVKEDESKELTGTLHKLIKKVGEDIEGMNFNTAISSMMVYMNQCLEEKGVAKSSWMKFLQLLHPFAPHIASELYEMVGGKDIDFQPWPEYDKKLLVEESFELVVQINGKTRGTISAERGLDQKAAQELVRENDIGKKWIVGEVKKVIFVENRLINFIV</sequence>
<dbReference type="Pfam" id="PF13603">
    <property type="entry name" value="tRNA-synt_1_2"/>
    <property type="match status" value="1"/>
</dbReference>
<evidence type="ECO:0000313" key="13">
    <source>
        <dbReference type="Proteomes" id="UP000229615"/>
    </source>
</evidence>
<dbReference type="Gene3D" id="1.10.730.10">
    <property type="entry name" value="Isoleucyl-tRNA Synthetase, Domain 1"/>
    <property type="match status" value="1"/>
</dbReference>
<name>A0A2H0UQT6_9BACT</name>
<dbReference type="SUPFAM" id="SSF50677">
    <property type="entry name" value="ValRS/IleRS/LeuRS editing domain"/>
    <property type="match status" value="1"/>
</dbReference>
<dbReference type="HAMAP" id="MF_00049_B">
    <property type="entry name" value="Leu_tRNA_synth_B"/>
    <property type="match status" value="1"/>
</dbReference>
<dbReference type="Pfam" id="PF08264">
    <property type="entry name" value="Anticodon_1"/>
    <property type="match status" value="1"/>
</dbReference>
<comment type="catalytic activity">
    <reaction evidence="7 8">
        <text>tRNA(Leu) + L-leucine + ATP = L-leucyl-tRNA(Leu) + AMP + diphosphate</text>
        <dbReference type="Rhea" id="RHEA:11688"/>
        <dbReference type="Rhea" id="RHEA-COMP:9613"/>
        <dbReference type="Rhea" id="RHEA-COMP:9622"/>
        <dbReference type="ChEBI" id="CHEBI:30616"/>
        <dbReference type="ChEBI" id="CHEBI:33019"/>
        <dbReference type="ChEBI" id="CHEBI:57427"/>
        <dbReference type="ChEBI" id="CHEBI:78442"/>
        <dbReference type="ChEBI" id="CHEBI:78494"/>
        <dbReference type="ChEBI" id="CHEBI:456215"/>
        <dbReference type="EC" id="6.1.1.4"/>
    </reaction>
</comment>
<feature type="domain" description="Aminoacyl-tRNA synthetase class Ia" evidence="9">
    <location>
        <begin position="12"/>
        <end position="216"/>
    </location>
</feature>
<feature type="short sequence motif" description="'KMSKS' region" evidence="8">
    <location>
        <begin position="591"/>
        <end position="595"/>
    </location>
</feature>
<evidence type="ECO:0000256" key="8">
    <source>
        <dbReference type="HAMAP-Rule" id="MF_00049"/>
    </source>
</evidence>
<keyword evidence="3 8" id="KW-0547">Nucleotide-binding</keyword>
<accession>A0A2H0UQT6</accession>
<keyword evidence="5 8" id="KW-0648">Protein biosynthesis</keyword>
<evidence type="ECO:0000259" key="11">
    <source>
        <dbReference type="Pfam" id="PF13603"/>
    </source>
</evidence>
<dbReference type="GO" id="GO:0002161">
    <property type="term" value="F:aminoacyl-tRNA deacylase activity"/>
    <property type="evidence" value="ECO:0007669"/>
    <property type="project" value="InterPro"/>
</dbReference>
<dbReference type="Proteomes" id="UP000229615">
    <property type="component" value="Unassembled WGS sequence"/>
</dbReference>
<comment type="similarity">
    <text evidence="1 8">Belongs to the class-I aminoacyl-tRNA synthetase family.</text>
</comment>
<comment type="subcellular location">
    <subcellularLocation>
        <location evidence="8">Cytoplasm</location>
    </subcellularLocation>
</comment>